<keyword evidence="1" id="KW-0808">Transferase</keyword>
<name>A0A699GV71_TANCI</name>
<dbReference type="AlphaFoldDB" id="A0A699GV71"/>
<dbReference type="PANTHER" id="PTHR33710">
    <property type="entry name" value="BNAC02G09200D PROTEIN"/>
    <property type="match status" value="1"/>
</dbReference>
<accession>A0A699GV71</accession>
<gene>
    <name evidence="1" type="ORF">Tci_193092</name>
</gene>
<dbReference type="EMBL" id="BKCJ010049306">
    <property type="protein sequence ID" value="GEW21116.1"/>
    <property type="molecule type" value="Genomic_DNA"/>
</dbReference>
<dbReference type="Gene3D" id="3.60.10.10">
    <property type="entry name" value="Endonuclease/exonuclease/phosphatase"/>
    <property type="match status" value="1"/>
</dbReference>
<dbReference type="InterPro" id="IPR036691">
    <property type="entry name" value="Endo/exonu/phosph_ase_sf"/>
</dbReference>
<dbReference type="GO" id="GO:0003964">
    <property type="term" value="F:RNA-directed DNA polymerase activity"/>
    <property type="evidence" value="ECO:0007669"/>
    <property type="project" value="UniProtKB-KW"/>
</dbReference>
<reference evidence="1" key="1">
    <citation type="journal article" date="2019" name="Sci. Rep.">
        <title>Draft genome of Tanacetum cinerariifolium, the natural source of mosquito coil.</title>
        <authorList>
            <person name="Yamashiro T."/>
            <person name="Shiraishi A."/>
            <person name="Satake H."/>
            <person name="Nakayama K."/>
        </authorList>
    </citation>
    <scope>NUCLEOTIDE SEQUENCE</scope>
</reference>
<organism evidence="1">
    <name type="scientific">Tanacetum cinerariifolium</name>
    <name type="common">Dalmatian daisy</name>
    <name type="synonym">Chrysanthemum cinerariifolium</name>
    <dbReference type="NCBI Taxonomy" id="118510"/>
    <lineage>
        <taxon>Eukaryota</taxon>
        <taxon>Viridiplantae</taxon>
        <taxon>Streptophyta</taxon>
        <taxon>Embryophyta</taxon>
        <taxon>Tracheophyta</taxon>
        <taxon>Spermatophyta</taxon>
        <taxon>Magnoliopsida</taxon>
        <taxon>eudicotyledons</taxon>
        <taxon>Gunneridae</taxon>
        <taxon>Pentapetalae</taxon>
        <taxon>asterids</taxon>
        <taxon>campanulids</taxon>
        <taxon>Asterales</taxon>
        <taxon>Asteraceae</taxon>
        <taxon>Asteroideae</taxon>
        <taxon>Anthemideae</taxon>
        <taxon>Anthemidinae</taxon>
        <taxon>Tanacetum</taxon>
    </lineage>
</organism>
<dbReference type="SUPFAM" id="SSF56219">
    <property type="entry name" value="DNase I-like"/>
    <property type="match status" value="1"/>
</dbReference>
<proteinExistence type="predicted"/>
<evidence type="ECO:0000313" key="1">
    <source>
        <dbReference type="EMBL" id="GEW21116.1"/>
    </source>
</evidence>
<keyword evidence="1" id="KW-0548">Nucleotidyltransferase</keyword>
<keyword evidence="1" id="KW-0695">RNA-directed DNA polymerase</keyword>
<sequence>MEEESDDEVISDTVFGKNVNEVDNADDSVHKETSYDPFKIYDLLHKHPKAVKTDGTKSSLQYPPGFTPEEVTPIQKSHNLQEGHDHSIDKSVGCSLRIPESAQKVDVQLSSMSHVSLKRPLWSYLTFLINCWNVESILMGDFNEVKRKEDRWGTVFNVYGARVFNQFISSTGLVEIQLEGYNYTWAHPSASKMSKLDRFLVSDGLLSSFPHLSAVCLDRHLSDHRPILLREVCIDYGATLFRLFHSWFEYQGFDAMVTNTWNSIILYDKNGMIRFKKKLQILKKEMRTWISDHKNSQTRNVHSLKSQLRDINKALDQGVVNDDLLVTRTEVMKQLHEFQTNEAREYMQKAKIQWVVEGDENSKLFHGIVNRKRANLAVKGVIQDGEWVDEHTRVKDVFRDHFDSRFNEPGPRHGYISHIFPNRLSADQSDDLEKPITRDEIRSAV</sequence>
<comment type="caution">
    <text evidence="1">The sequence shown here is derived from an EMBL/GenBank/DDBJ whole genome shotgun (WGS) entry which is preliminary data.</text>
</comment>
<protein>
    <submittedName>
        <fullName evidence="1">RNA-directed DNA polymerase, eukaryota</fullName>
    </submittedName>
</protein>
<dbReference type="PANTHER" id="PTHR33710:SF64">
    <property type="entry name" value="ENDONUCLEASE_EXONUCLEASE_PHOSPHATASE DOMAIN-CONTAINING PROTEIN"/>
    <property type="match status" value="1"/>
</dbReference>